<dbReference type="Proteomes" id="UP000316429">
    <property type="component" value="Unassembled WGS sequence"/>
</dbReference>
<evidence type="ECO:0000256" key="1">
    <source>
        <dbReference type="ARBA" id="ARBA00034120"/>
    </source>
</evidence>
<dbReference type="EMBL" id="VFYP01000001">
    <property type="protein sequence ID" value="TPP09429.1"/>
    <property type="molecule type" value="Genomic_DNA"/>
</dbReference>
<dbReference type="Pfam" id="PF00078">
    <property type="entry name" value="RVT_1"/>
    <property type="match status" value="1"/>
</dbReference>
<dbReference type="AlphaFoldDB" id="A0A504U4N9"/>
<keyword evidence="3" id="KW-0548">Nucleotidyltransferase</keyword>
<keyword evidence="3" id="KW-0808">Transferase</keyword>
<dbReference type="SUPFAM" id="SSF56672">
    <property type="entry name" value="DNA/RNA polymerases"/>
    <property type="match status" value="1"/>
</dbReference>
<protein>
    <submittedName>
        <fullName evidence="3">Reverse transcriptase</fullName>
    </submittedName>
</protein>
<dbReference type="RefSeq" id="WP_140825822.1">
    <property type="nucleotide sequence ID" value="NZ_VFYP01000001.1"/>
</dbReference>
<keyword evidence="3" id="KW-0695">RNA-directed DNA polymerase</keyword>
<dbReference type="GO" id="GO:0003964">
    <property type="term" value="F:RNA-directed DNA polymerase activity"/>
    <property type="evidence" value="ECO:0007669"/>
    <property type="project" value="UniProtKB-KW"/>
</dbReference>
<proteinExistence type="inferred from homology"/>
<comment type="similarity">
    <text evidence="1">Belongs to the bacterial reverse transcriptase family.</text>
</comment>
<evidence type="ECO:0000313" key="3">
    <source>
        <dbReference type="EMBL" id="TPP09429.1"/>
    </source>
</evidence>
<accession>A0A504U4N9</accession>
<name>A0A504U4N9_9HYPH</name>
<feature type="domain" description="Reverse transcriptase" evidence="2">
    <location>
        <begin position="48"/>
        <end position="374"/>
    </location>
</feature>
<dbReference type="OrthoDB" id="9793236at2"/>
<keyword evidence="4" id="KW-1185">Reference proteome</keyword>
<dbReference type="PROSITE" id="PS50878">
    <property type="entry name" value="RT_POL"/>
    <property type="match status" value="1"/>
</dbReference>
<reference evidence="3 4" key="1">
    <citation type="submission" date="2019-06" db="EMBL/GenBank/DDBJ databases">
        <title>Rhizobium sp. CL12 isolated from roots of soybean.</title>
        <authorList>
            <person name="Wang C."/>
        </authorList>
    </citation>
    <scope>NUCLEOTIDE SEQUENCE [LARGE SCALE GENOMIC DNA]</scope>
    <source>
        <strain evidence="3 4">CL12</strain>
    </source>
</reference>
<dbReference type="PANTHER" id="PTHR34047">
    <property type="entry name" value="NUCLEAR INTRON MATURASE 1, MITOCHONDRIAL-RELATED"/>
    <property type="match status" value="1"/>
</dbReference>
<dbReference type="InterPro" id="IPR000477">
    <property type="entry name" value="RT_dom"/>
</dbReference>
<evidence type="ECO:0000259" key="2">
    <source>
        <dbReference type="PROSITE" id="PS50878"/>
    </source>
</evidence>
<dbReference type="InterPro" id="IPR051083">
    <property type="entry name" value="GrpII_Intron_Splice-Mob/Def"/>
</dbReference>
<organism evidence="3 4">
    <name type="scientific">Rhizobium glycinendophyticum</name>
    <dbReference type="NCBI Taxonomy" id="2589807"/>
    <lineage>
        <taxon>Bacteria</taxon>
        <taxon>Pseudomonadati</taxon>
        <taxon>Pseudomonadota</taxon>
        <taxon>Alphaproteobacteria</taxon>
        <taxon>Hyphomicrobiales</taxon>
        <taxon>Rhizobiaceae</taxon>
        <taxon>Rhizobium/Agrobacterium group</taxon>
        <taxon>Rhizobium</taxon>
    </lineage>
</organism>
<evidence type="ECO:0000313" key="4">
    <source>
        <dbReference type="Proteomes" id="UP000316429"/>
    </source>
</evidence>
<gene>
    <name evidence="3" type="ORF">FJQ55_00675</name>
</gene>
<comment type="caution">
    <text evidence="3">The sequence shown here is derived from an EMBL/GenBank/DDBJ whole genome shotgun (WGS) entry which is preliminary data.</text>
</comment>
<sequence>MTIKAHGHLAPSRSSDSGEWAFKPKMYPHFDSFIAETEARALASDPVRVAAHTFYPFILYHQRWTKFAAKGTKGKVKERPIRFAARADAYIFSYYRHLLSVPFEAKLKELNLEDCVLAYRRIVNPGGGGKCNIHFALDAVNAIRKLGNCSAIALDVSSFFESIDHGMLRARWCDLLKVDRLPPDHYAVFKAMTQYSVIDREMLYERLGFWGEKHVSRDGTPIKGFLVEEAEIPLQLCNGTEFRQKIAGGNGHRSLIQVHRKPYGIPQGSPISDLLANFYLMEFDSAVASKVRELGGTYFRYSDDILIIAPIEADAATDLEAWVRQEIVRHGPKLQIKAEKSAVFQYWGTGGNQTWTRVMGEQGKNGIEYLGFRYDGESIFLRDSTLSGLQRKASLSAKRLAHALVHRYPTKSSSDILADINLSSFLQRYGRVHDFESKADNVKNWTFWTYATKAASITAPLGLPIFKQLRNYRRNMRNHVKRALEKKA</sequence>
<dbReference type="InterPro" id="IPR043502">
    <property type="entry name" value="DNA/RNA_pol_sf"/>
</dbReference>
<dbReference type="PANTHER" id="PTHR34047:SF8">
    <property type="entry name" value="PROTEIN YKFC"/>
    <property type="match status" value="1"/>
</dbReference>